<name>A0A9P6QMH1_9FUNG</name>
<dbReference type="AlphaFoldDB" id="A0A9P6QMH1"/>
<dbReference type="EMBL" id="JAAAIN010005619">
    <property type="protein sequence ID" value="KAG0273667.1"/>
    <property type="molecule type" value="Genomic_DNA"/>
</dbReference>
<proteinExistence type="predicted"/>
<evidence type="ECO:0000256" key="1">
    <source>
        <dbReference type="SAM" id="MobiDB-lite"/>
    </source>
</evidence>
<feature type="compositionally biased region" description="Gly residues" evidence="1">
    <location>
        <begin position="102"/>
        <end position="111"/>
    </location>
</feature>
<evidence type="ECO:0000313" key="2">
    <source>
        <dbReference type="EMBL" id="KAG0273667.1"/>
    </source>
</evidence>
<feature type="region of interest" description="Disordered" evidence="1">
    <location>
        <begin position="89"/>
        <end position="162"/>
    </location>
</feature>
<feature type="compositionally biased region" description="Polar residues" evidence="1">
    <location>
        <begin position="29"/>
        <end position="39"/>
    </location>
</feature>
<feature type="non-terminal residue" evidence="2">
    <location>
        <position position="162"/>
    </location>
</feature>
<accession>A0A9P6QMH1</accession>
<feature type="region of interest" description="Disordered" evidence="1">
    <location>
        <begin position="29"/>
        <end position="53"/>
    </location>
</feature>
<reference evidence="2" key="1">
    <citation type="journal article" date="2020" name="Fungal Divers.">
        <title>Resolving the Mortierellaceae phylogeny through synthesis of multi-gene phylogenetics and phylogenomics.</title>
        <authorList>
            <person name="Vandepol N."/>
            <person name="Liber J."/>
            <person name="Desiro A."/>
            <person name="Na H."/>
            <person name="Kennedy M."/>
            <person name="Barry K."/>
            <person name="Grigoriev I.V."/>
            <person name="Miller A.N."/>
            <person name="O'Donnell K."/>
            <person name="Stajich J.E."/>
            <person name="Bonito G."/>
        </authorList>
    </citation>
    <scope>NUCLEOTIDE SEQUENCE</scope>
    <source>
        <strain evidence="2">NVP60</strain>
    </source>
</reference>
<keyword evidence="3" id="KW-1185">Reference proteome</keyword>
<dbReference type="Proteomes" id="UP000823405">
    <property type="component" value="Unassembled WGS sequence"/>
</dbReference>
<sequence>MALGQQPSRTQKVKASLTKSIRLSAAYFKNSSNSKSPSGFITKEDTNRDHPPPVVRRIPLFEGDQSFIAPYSSQPPMVHQTTSTGSLAATAIALASERPTSGGRGNGGMSGGEEDDEESETEDEYTVEELLARQDARSWNSGGGAQPQPQPREQHQTQQQQG</sequence>
<organism evidence="2 3">
    <name type="scientific">Linnemannia gamsii</name>
    <dbReference type="NCBI Taxonomy" id="64522"/>
    <lineage>
        <taxon>Eukaryota</taxon>
        <taxon>Fungi</taxon>
        <taxon>Fungi incertae sedis</taxon>
        <taxon>Mucoromycota</taxon>
        <taxon>Mortierellomycotina</taxon>
        <taxon>Mortierellomycetes</taxon>
        <taxon>Mortierellales</taxon>
        <taxon>Mortierellaceae</taxon>
        <taxon>Linnemannia</taxon>
    </lineage>
</organism>
<feature type="compositionally biased region" description="Acidic residues" evidence="1">
    <location>
        <begin position="112"/>
        <end position="127"/>
    </location>
</feature>
<protein>
    <submittedName>
        <fullName evidence="2">Uncharacterized protein</fullName>
    </submittedName>
</protein>
<evidence type="ECO:0000313" key="3">
    <source>
        <dbReference type="Proteomes" id="UP000823405"/>
    </source>
</evidence>
<feature type="compositionally biased region" description="Basic and acidic residues" evidence="1">
    <location>
        <begin position="42"/>
        <end position="51"/>
    </location>
</feature>
<gene>
    <name evidence="2" type="ORF">BGZ97_010658</name>
</gene>
<comment type="caution">
    <text evidence="2">The sequence shown here is derived from an EMBL/GenBank/DDBJ whole genome shotgun (WGS) entry which is preliminary data.</text>
</comment>